<proteinExistence type="inferred from homology"/>
<dbReference type="SUPFAM" id="SSF56300">
    <property type="entry name" value="Metallo-dependent phosphatases"/>
    <property type="match status" value="1"/>
</dbReference>
<dbReference type="AlphaFoldDB" id="I1DU82"/>
<comment type="similarity">
    <text evidence="1 3">Belongs to the 5'-nucleotidase family.</text>
</comment>
<dbReference type="EC" id="3.1.3.5" evidence="6"/>
<dbReference type="RefSeq" id="WP_008218555.1">
    <property type="nucleotide sequence ID" value="NZ_BAFK01000002.1"/>
</dbReference>
<accession>I1DU82</accession>
<keyword evidence="2 3" id="KW-0732">Signal</keyword>
<feature type="domain" description="Calcineurin-like phosphoesterase" evidence="4">
    <location>
        <begin position="40"/>
        <end position="277"/>
    </location>
</feature>
<evidence type="ECO:0000313" key="6">
    <source>
        <dbReference type="EMBL" id="GAB57610.1"/>
    </source>
</evidence>
<dbReference type="Pfam" id="PF02872">
    <property type="entry name" value="5_nucleotid_C"/>
    <property type="match status" value="1"/>
</dbReference>
<sequence>MKRSLHTTFLQIAFLCTALCSVFFLPACTTPSADNAGLTLRLIHINDTHSQFDPSPAAFKNADNQPLYTFIGGHPRLLTQAAQLRQQARQDATAALFLHGGDAFKGSAYFELFEQRINIDILNRMNIDAMALGNHEFDIGLNKLADFIDNVNFPVLAANVDTSAEPILADSENLKPYQLFVLENNQLSAIASISQAAGRELVAVLGLALEDMRAISPDTGALVFDSEVASAQRTVDSLQQQGVKHIIALTHLGHQRDLALASAVNGIDAIVGGHSHSLLGDFRHWYLGQQRPYAELITNPDGVGRTCVVQAGQFAQAVGQAELTFNRDGRLTACSGGNTLLASRDYFSSALRTDDSRIDSQAQQATARFVARLPGTAIVEENLMLRAVLDNSYLPAVREAYGKVISVTDAEVAHVRLPGSGGSDQHGSKLAGHIADAMLWYLNTDDVQRLMKKPVQLALIGAGNIRAPLPAGEIREGNIRLEVLPFNTPLSVLSVTGSELRALLSGIISQSVVAGAHTGKYPYVAGMRYTAKQNGPDTAILTQLDIQQQGRWQPLDDKARYTLVTTSYLADGNDGWQLLQQLQAEKTDRVDMVLRQQQPALYPVTKVEAKADSSGKLSFAARYYNLPALPCNSEGVDCKVAAQAFIDYLQAKPELWQQQREPTVTLLR</sequence>
<dbReference type="InterPro" id="IPR006179">
    <property type="entry name" value="5_nucleotidase/apyrase"/>
</dbReference>
<dbReference type="GO" id="GO:0008253">
    <property type="term" value="F:5'-nucleotidase activity"/>
    <property type="evidence" value="ECO:0007669"/>
    <property type="project" value="UniProtKB-EC"/>
</dbReference>
<dbReference type="GO" id="GO:0009166">
    <property type="term" value="P:nucleotide catabolic process"/>
    <property type="evidence" value="ECO:0007669"/>
    <property type="project" value="InterPro"/>
</dbReference>
<dbReference type="PRINTS" id="PR01607">
    <property type="entry name" value="APYRASEFAMLY"/>
</dbReference>
<evidence type="ECO:0000256" key="2">
    <source>
        <dbReference type="ARBA" id="ARBA00022729"/>
    </source>
</evidence>
<dbReference type="SUPFAM" id="SSF55816">
    <property type="entry name" value="5'-nucleotidase (syn. UDP-sugar hydrolase), C-terminal domain"/>
    <property type="match status" value="1"/>
</dbReference>
<dbReference type="InterPro" id="IPR036907">
    <property type="entry name" value="5'-Nucleotdase_C_sf"/>
</dbReference>
<feature type="domain" description="5'-Nucleotidase C-terminal" evidence="5">
    <location>
        <begin position="425"/>
        <end position="580"/>
    </location>
</feature>
<dbReference type="Gene3D" id="3.90.780.10">
    <property type="entry name" value="5'-Nucleotidase, C-terminal domain"/>
    <property type="match status" value="1"/>
</dbReference>
<dbReference type="GO" id="GO:0046872">
    <property type="term" value="F:metal ion binding"/>
    <property type="evidence" value="ECO:0007669"/>
    <property type="project" value="InterPro"/>
</dbReference>
<feature type="signal peptide" evidence="3">
    <location>
        <begin position="1"/>
        <end position="27"/>
    </location>
</feature>
<reference evidence="6 7" key="1">
    <citation type="journal article" date="2012" name="J. Bacteriol.">
        <title>Genome Sequence of the Protease-Producing Bacterium Rheinheimera nanhaiensis E407-8T, Isolated from Deep-Sea Sediment of the South China Sea.</title>
        <authorList>
            <person name="Zhang X.-Y."/>
            <person name="Zhang Y.-J."/>
            <person name="Qin Q.-L."/>
            <person name="Xie B.-B."/>
            <person name="Chen X.-L."/>
            <person name="Zhou B.-C."/>
            <person name="Zhang Y.-Z."/>
        </authorList>
    </citation>
    <scope>NUCLEOTIDE SEQUENCE [LARGE SCALE GENOMIC DNA]</scope>
    <source>
        <strain evidence="6 7">E407-8</strain>
    </source>
</reference>
<protein>
    <submittedName>
        <fullName evidence="6">5'-nucleotidase</fullName>
        <ecNumber evidence="6">3.1.3.5</ecNumber>
    </submittedName>
</protein>
<evidence type="ECO:0000256" key="1">
    <source>
        <dbReference type="ARBA" id="ARBA00006654"/>
    </source>
</evidence>
<dbReference type="PANTHER" id="PTHR11575">
    <property type="entry name" value="5'-NUCLEOTIDASE-RELATED"/>
    <property type="match status" value="1"/>
</dbReference>
<keyword evidence="3" id="KW-0547">Nucleotide-binding</keyword>
<comment type="caution">
    <text evidence="6">The sequence shown here is derived from an EMBL/GenBank/DDBJ whole genome shotgun (WGS) entry which is preliminary data.</text>
</comment>
<dbReference type="GO" id="GO:0008768">
    <property type="term" value="F:UDP-sugar diphosphatase activity"/>
    <property type="evidence" value="ECO:0007669"/>
    <property type="project" value="TreeGrafter"/>
</dbReference>
<dbReference type="GO" id="GO:0030288">
    <property type="term" value="C:outer membrane-bounded periplasmic space"/>
    <property type="evidence" value="ECO:0007669"/>
    <property type="project" value="TreeGrafter"/>
</dbReference>
<dbReference type="InterPro" id="IPR008334">
    <property type="entry name" value="5'-Nucleotdase_C"/>
</dbReference>
<dbReference type="PROSITE" id="PS00785">
    <property type="entry name" value="5_NUCLEOTIDASE_1"/>
    <property type="match status" value="1"/>
</dbReference>
<evidence type="ECO:0000256" key="3">
    <source>
        <dbReference type="RuleBase" id="RU362119"/>
    </source>
</evidence>
<dbReference type="InterPro" id="IPR006146">
    <property type="entry name" value="5'-Nucleotdase_CS"/>
</dbReference>
<dbReference type="Gene3D" id="3.60.21.10">
    <property type="match status" value="1"/>
</dbReference>
<evidence type="ECO:0000259" key="5">
    <source>
        <dbReference type="Pfam" id="PF02872"/>
    </source>
</evidence>
<dbReference type="STRING" id="562729.RNAN_0579"/>
<dbReference type="Pfam" id="PF00149">
    <property type="entry name" value="Metallophos"/>
    <property type="match status" value="1"/>
</dbReference>
<evidence type="ECO:0000259" key="4">
    <source>
        <dbReference type="Pfam" id="PF00149"/>
    </source>
</evidence>
<dbReference type="InterPro" id="IPR004843">
    <property type="entry name" value="Calcineurin-like_PHP"/>
</dbReference>
<name>I1DU82_9GAMM</name>
<dbReference type="Proteomes" id="UP000004374">
    <property type="component" value="Unassembled WGS sequence"/>
</dbReference>
<dbReference type="OrthoDB" id="9803927at2"/>
<organism evidence="6 7">
    <name type="scientific">Rheinheimera nanhaiensis E407-8</name>
    <dbReference type="NCBI Taxonomy" id="562729"/>
    <lineage>
        <taxon>Bacteria</taxon>
        <taxon>Pseudomonadati</taxon>
        <taxon>Pseudomonadota</taxon>
        <taxon>Gammaproteobacteria</taxon>
        <taxon>Chromatiales</taxon>
        <taxon>Chromatiaceae</taxon>
        <taxon>Rheinheimera</taxon>
    </lineage>
</organism>
<dbReference type="GO" id="GO:0000166">
    <property type="term" value="F:nucleotide binding"/>
    <property type="evidence" value="ECO:0007669"/>
    <property type="project" value="UniProtKB-KW"/>
</dbReference>
<dbReference type="InterPro" id="IPR029052">
    <property type="entry name" value="Metallo-depent_PP-like"/>
</dbReference>
<keyword evidence="3 6" id="KW-0378">Hydrolase</keyword>
<keyword evidence="7" id="KW-1185">Reference proteome</keyword>
<evidence type="ECO:0000313" key="7">
    <source>
        <dbReference type="Proteomes" id="UP000004374"/>
    </source>
</evidence>
<feature type="chain" id="PRO_5005134867" evidence="3">
    <location>
        <begin position="28"/>
        <end position="668"/>
    </location>
</feature>
<dbReference type="PANTHER" id="PTHR11575:SF24">
    <property type="entry name" value="5'-NUCLEOTIDASE"/>
    <property type="match status" value="1"/>
</dbReference>
<dbReference type="EMBL" id="BAFK01000002">
    <property type="protein sequence ID" value="GAB57610.1"/>
    <property type="molecule type" value="Genomic_DNA"/>
</dbReference>
<gene>
    <name evidence="6" type="ORF">RNAN_0579</name>
</gene>